<sequence length="632" mass="74090">MEGYLLKWTNYIFGWQRRYFILYNGVLHYCKDKGSPQRGIIHLEIAHIHKHPLKPCRFFIDTGCTQVHLKAYTPGEAADWIRALKLNQTDVKKRTMSEDPRASVNTVENSPNQVIHGKIGEMWSVHAQMQATIDLIPSSLIKTTPGIEKIVSLCEEMKILATEVLQYIDTDEDFNRKSMWITQKKIKEKDNSIGSDNEIQSDNSIEFMKDERKKVMAGYPNEDESYCFEDAQSHISEDKIEEFKQIEVMMPIERPITSSIAVHRDRLPHLRDPNEKINIWKVVKESIGKELSKISVPVYFNEPLSFIQRWAEDLTYNEILLRAADHPDPRFRLALVSSFAVTSYTTSEWRTMKPFNPLLGETFEYEQDGFRLLLEQVSHHPPISALHCEHEKYVFWASVQVKTSFKGTHLLVEPQANYHLILKPYNDHFVWNKPQTRVHNIIFGKIWVEHNGIVDVKNTETGDFAKINWRRTGWFSKKATEVEGNIYDAYGKEHYKLEGTWNGGMDVVNNQTGEIVEAWRAYPFPKDFEWCYFFSDFTLQLNQVPELVPGIPTTDSRYRPDQRALENGDLKLANSEKHRLEEKQRAARKILEDNHDTYFPRWFTLENDEWKYIGGYWECKEQGYYPNIPDIY</sequence>
<keyword evidence="3" id="KW-0597">Phosphoprotein</keyword>
<accession>A0AAU9K565</accession>
<keyword evidence="9" id="KW-1185">Reference proteome</keyword>
<dbReference type="InterPro" id="IPR037239">
    <property type="entry name" value="OSBP_sf"/>
</dbReference>
<dbReference type="SUPFAM" id="SSF50729">
    <property type="entry name" value="PH domain-like"/>
    <property type="match status" value="1"/>
</dbReference>
<dbReference type="GO" id="GO:0005829">
    <property type="term" value="C:cytosol"/>
    <property type="evidence" value="ECO:0007669"/>
    <property type="project" value="TreeGrafter"/>
</dbReference>
<dbReference type="Pfam" id="PF01237">
    <property type="entry name" value="Oxysterol_BP"/>
    <property type="match status" value="1"/>
</dbReference>
<dbReference type="FunFam" id="2.40.160.120:FF:000001">
    <property type="entry name" value="Oxysterol-binding protein"/>
    <property type="match status" value="1"/>
</dbReference>
<dbReference type="SUPFAM" id="SSF144000">
    <property type="entry name" value="Oxysterol-binding protein-like"/>
    <property type="match status" value="1"/>
</dbReference>
<dbReference type="AlphaFoldDB" id="A0AAU9K565"/>
<dbReference type="PROSITE" id="PS50003">
    <property type="entry name" value="PH_DOMAIN"/>
    <property type="match status" value="1"/>
</dbReference>
<evidence type="ECO:0000313" key="9">
    <source>
        <dbReference type="Proteomes" id="UP001162131"/>
    </source>
</evidence>
<dbReference type="GO" id="GO:0120009">
    <property type="term" value="P:intermembrane lipid transfer"/>
    <property type="evidence" value="ECO:0007669"/>
    <property type="project" value="UniProtKB-ARBA"/>
</dbReference>
<evidence type="ECO:0000256" key="2">
    <source>
        <dbReference type="ARBA" id="ARBA00022448"/>
    </source>
</evidence>
<dbReference type="Pfam" id="PF00169">
    <property type="entry name" value="PH"/>
    <property type="match status" value="1"/>
</dbReference>
<protein>
    <recommendedName>
        <fullName evidence="7">PH domain-containing protein</fullName>
    </recommendedName>
</protein>
<dbReference type="Gene3D" id="2.30.29.30">
    <property type="entry name" value="Pleckstrin-homology domain (PH domain)/Phosphotyrosine-binding domain (PTB)"/>
    <property type="match status" value="1"/>
</dbReference>
<dbReference type="InterPro" id="IPR000648">
    <property type="entry name" value="Oxysterol-bd"/>
</dbReference>
<evidence type="ECO:0000256" key="5">
    <source>
        <dbReference type="ARBA" id="ARBA00023121"/>
    </source>
</evidence>
<organism evidence="8 9">
    <name type="scientific">Blepharisma stoltei</name>
    <dbReference type="NCBI Taxonomy" id="1481888"/>
    <lineage>
        <taxon>Eukaryota</taxon>
        <taxon>Sar</taxon>
        <taxon>Alveolata</taxon>
        <taxon>Ciliophora</taxon>
        <taxon>Postciliodesmatophora</taxon>
        <taxon>Heterotrichea</taxon>
        <taxon>Heterotrichida</taxon>
        <taxon>Blepharismidae</taxon>
        <taxon>Blepharisma</taxon>
    </lineage>
</organism>
<dbReference type="PROSITE" id="PS01013">
    <property type="entry name" value="OSBP"/>
    <property type="match status" value="1"/>
</dbReference>
<dbReference type="SMART" id="SM00233">
    <property type="entry name" value="PH"/>
    <property type="match status" value="1"/>
</dbReference>
<dbReference type="PANTHER" id="PTHR10972">
    <property type="entry name" value="OXYSTEROL-BINDING PROTEIN-RELATED"/>
    <property type="match status" value="1"/>
</dbReference>
<keyword evidence="2" id="KW-0813">Transport</keyword>
<dbReference type="EMBL" id="CAJZBQ010000056">
    <property type="protein sequence ID" value="CAG9333151.1"/>
    <property type="molecule type" value="Genomic_DNA"/>
</dbReference>
<evidence type="ECO:0000259" key="7">
    <source>
        <dbReference type="PROSITE" id="PS50003"/>
    </source>
</evidence>
<comment type="caution">
    <text evidence="8">The sequence shown here is derived from an EMBL/GenBank/DDBJ whole genome shotgun (WGS) entry which is preliminary data.</text>
</comment>
<evidence type="ECO:0000256" key="3">
    <source>
        <dbReference type="ARBA" id="ARBA00022553"/>
    </source>
</evidence>
<keyword evidence="5" id="KW-0446">Lipid-binding</keyword>
<dbReference type="InterPro" id="IPR018494">
    <property type="entry name" value="Oxysterol-bd_CS"/>
</dbReference>
<dbReference type="InterPro" id="IPR001849">
    <property type="entry name" value="PH_domain"/>
</dbReference>
<evidence type="ECO:0000256" key="1">
    <source>
        <dbReference type="ARBA" id="ARBA00008842"/>
    </source>
</evidence>
<evidence type="ECO:0000256" key="4">
    <source>
        <dbReference type="ARBA" id="ARBA00023055"/>
    </source>
</evidence>
<dbReference type="GO" id="GO:0032934">
    <property type="term" value="F:sterol binding"/>
    <property type="evidence" value="ECO:0007669"/>
    <property type="project" value="TreeGrafter"/>
</dbReference>
<feature type="domain" description="PH" evidence="7">
    <location>
        <begin position="1"/>
        <end position="89"/>
    </location>
</feature>
<dbReference type="Proteomes" id="UP001162131">
    <property type="component" value="Unassembled WGS sequence"/>
</dbReference>
<dbReference type="PANTHER" id="PTHR10972:SF205">
    <property type="entry name" value="OXYSTEROL-BINDING PROTEIN 1"/>
    <property type="match status" value="1"/>
</dbReference>
<keyword evidence="4" id="KW-0445">Lipid transport</keyword>
<dbReference type="Gene3D" id="3.30.70.3490">
    <property type="match status" value="1"/>
</dbReference>
<gene>
    <name evidence="8" type="ORF">BSTOLATCC_MIC57970</name>
</gene>
<comment type="similarity">
    <text evidence="1 6">Belongs to the OSBP family.</text>
</comment>
<dbReference type="GO" id="GO:0016020">
    <property type="term" value="C:membrane"/>
    <property type="evidence" value="ECO:0007669"/>
    <property type="project" value="TreeGrafter"/>
</dbReference>
<reference evidence="8" key="1">
    <citation type="submission" date="2021-09" db="EMBL/GenBank/DDBJ databases">
        <authorList>
            <consortium name="AG Swart"/>
            <person name="Singh M."/>
            <person name="Singh A."/>
            <person name="Seah K."/>
            <person name="Emmerich C."/>
        </authorList>
    </citation>
    <scope>NUCLEOTIDE SEQUENCE</scope>
    <source>
        <strain evidence="8">ATCC30299</strain>
    </source>
</reference>
<dbReference type="Gene3D" id="2.40.160.120">
    <property type="match status" value="1"/>
</dbReference>
<proteinExistence type="inferred from homology"/>
<evidence type="ECO:0000313" key="8">
    <source>
        <dbReference type="EMBL" id="CAG9333151.1"/>
    </source>
</evidence>
<evidence type="ECO:0000256" key="6">
    <source>
        <dbReference type="RuleBase" id="RU003844"/>
    </source>
</evidence>
<dbReference type="InterPro" id="IPR011993">
    <property type="entry name" value="PH-like_dom_sf"/>
</dbReference>
<name>A0AAU9K565_9CILI</name>